<reference evidence="2 3" key="1">
    <citation type="journal article" date="2024" name="Nat. Commun.">
        <title>Phylogenomics reveals the evolutionary origins of lichenization in chlorophyte algae.</title>
        <authorList>
            <person name="Puginier C."/>
            <person name="Libourel C."/>
            <person name="Otte J."/>
            <person name="Skaloud P."/>
            <person name="Haon M."/>
            <person name="Grisel S."/>
            <person name="Petersen M."/>
            <person name="Berrin J.G."/>
            <person name="Delaux P.M."/>
            <person name="Dal Grande F."/>
            <person name="Keller J."/>
        </authorList>
    </citation>
    <scope>NUCLEOTIDE SEQUENCE [LARGE SCALE GENOMIC DNA]</scope>
    <source>
        <strain evidence="2 3">SAG 2036</strain>
    </source>
</reference>
<dbReference type="Pfam" id="PF13649">
    <property type="entry name" value="Methyltransf_25"/>
    <property type="match status" value="1"/>
</dbReference>
<evidence type="ECO:0000259" key="1">
    <source>
        <dbReference type="Pfam" id="PF13649"/>
    </source>
</evidence>
<gene>
    <name evidence="2" type="ORF">WJX73_005781</name>
</gene>
<dbReference type="SUPFAM" id="SSF53335">
    <property type="entry name" value="S-adenosyl-L-methionine-dependent methyltransferases"/>
    <property type="match status" value="1"/>
</dbReference>
<evidence type="ECO:0000313" key="3">
    <source>
        <dbReference type="Proteomes" id="UP001465755"/>
    </source>
</evidence>
<feature type="domain" description="Methyltransferase" evidence="1">
    <location>
        <begin position="54"/>
        <end position="148"/>
    </location>
</feature>
<sequence length="281" mass="30191">MAGAGSGRSQLLSTAWTTVAEGYDRELVPRFWPWIQERLEALQQQPLPAGPLLVCGCGPGQELVSLCKQLPGRKVRGLDLAEGMVALANQRISAAGLRSVASASVGDASILADQPGTVAGILSCFTLQQIPQPASVLANWYRALAPGGIASVCYWPSAANQSEPLFSRITDPAILRQPSATTSQQAGPDWDRDITGEAVSAGAQVLLDTYAVHDMAFDSLDSYWQIMVDCGPLHSRLLRLGARHMQEAKARFLAEHDVTDQPIVLRPSSRALLLRKPRSSL</sequence>
<evidence type="ECO:0000313" key="2">
    <source>
        <dbReference type="EMBL" id="KAK9802740.1"/>
    </source>
</evidence>
<proteinExistence type="predicted"/>
<dbReference type="EMBL" id="JALJOQ010000068">
    <property type="protein sequence ID" value="KAK9802740.1"/>
    <property type="molecule type" value="Genomic_DNA"/>
</dbReference>
<protein>
    <recommendedName>
        <fullName evidence="1">Methyltransferase domain-containing protein</fullName>
    </recommendedName>
</protein>
<dbReference type="Proteomes" id="UP001465755">
    <property type="component" value="Unassembled WGS sequence"/>
</dbReference>
<accession>A0AAW1NZ98</accession>
<dbReference type="CDD" id="cd02440">
    <property type="entry name" value="AdoMet_MTases"/>
    <property type="match status" value="1"/>
</dbReference>
<comment type="caution">
    <text evidence="2">The sequence shown here is derived from an EMBL/GenBank/DDBJ whole genome shotgun (WGS) entry which is preliminary data.</text>
</comment>
<keyword evidence="3" id="KW-1185">Reference proteome</keyword>
<organism evidence="2 3">
    <name type="scientific">Symbiochloris irregularis</name>
    <dbReference type="NCBI Taxonomy" id="706552"/>
    <lineage>
        <taxon>Eukaryota</taxon>
        <taxon>Viridiplantae</taxon>
        <taxon>Chlorophyta</taxon>
        <taxon>core chlorophytes</taxon>
        <taxon>Trebouxiophyceae</taxon>
        <taxon>Trebouxiales</taxon>
        <taxon>Trebouxiaceae</taxon>
        <taxon>Symbiochloris</taxon>
    </lineage>
</organism>
<dbReference type="AlphaFoldDB" id="A0AAW1NZ98"/>
<dbReference type="Gene3D" id="3.40.50.150">
    <property type="entry name" value="Vaccinia Virus protein VP39"/>
    <property type="match status" value="1"/>
</dbReference>
<name>A0AAW1NZ98_9CHLO</name>
<dbReference type="InterPro" id="IPR029063">
    <property type="entry name" value="SAM-dependent_MTases_sf"/>
</dbReference>
<dbReference type="InterPro" id="IPR041698">
    <property type="entry name" value="Methyltransf_25"/>
</dbReference>